<dbReference type="InterPro" id="IPR009400">
    <property type="entry name" value="TFIIH_TTDA/Tfb5"/>
</dbReference>
<dbReference type="GO" id="GO:0006289">
    <property type="term" value="P:nucleotide-excision repair"/>
    <property type="evidence" value="ECO:0007669"/>
    <property type="project" value="InterPro"/>
</dbReference>
<dbReference type="PANTHER" id="PTHR33099">
    <property type="entry name" value="FE2OG DIOXYGENASE DOMAIN-CONTAINING PROTEIN"/>
    <property type="match status" value="1"/>
</dbReference>
<accession>A0A2A9NBW9</accession>
<proteinExistence type="predicted"/>
<dbReference type="EMBL" id="KZ302104">
    <property type="protein sequence ID" value="PFH47558.1"/>
    <property type="molecule type" value="Genomic_DNA"/>
</dbReference>
<dbReference type="OrthoDB" id="27483at2759"/>
<dbReference type="InterPro" id="IPR035935">
    <property type="entry name" value="TFB5-like_sf"/>
</dbReference>
<evidence type="ECO:0000313" key="2">
    <source>
        <dbReference type="EMBL" id="PFH47558.1"/>
    </source>
</evidence>
<dbReference type="GO" id="GO:0000439">
    <property type="term" value="C:transcription factor TFIIH core complex"/>
    <property type="evidence" value="ECO:0007669"/>
    <property type="project" value="InterPro"/>
</dbReference>
<organism evidence="2 3">
    <name type="scientific">Amanita thiersii Skay4041</name>
    <dbReference type="NCBI Taxonomy" id="703135"/>
    <lineage>
        <taxon>Eukaryota</taxon>
        <taxon>Fungi</taxon>
        <taxon>Dikarya</taxon>
        <taxon>Basidiomycota</taxon>
        <taxon>Agaricomycotina</taxon>
        <taxon>Agaricomycetes</taxon>
        <taxon>Agaricomycetidae</taxon>
        <taxon>Agaricales</taxon>
        <taxon>Pluteineae</taxon>
        <taxon>Amanitaceae</taxon>
        <taxon>Amanita</taxon>
    </lineage>
</organism>
<dbReference type="PANTHER" id="PTHR33099:SF14">
    <property type="entry name" value="PROLYL 4-HYDROXYLASE ALPHA SUBUNIT FE(2+) 2OG DIOXYGENASE DOMAIN-CONTAINING PROTEIN"/>
    <property type="match status" value="1"/>
</dbReference>
<dbReference type="GO" id="GO:0006367">
    <property type="term" value="P:transcription initiation at RNA polymerase II promoter"/>
    <property type="evidence" value="ECO:0007669"/>
    <property type="project" value="InterPro"/>
</dbReference>
<evidence type="ECO:0000256" key="1">
    <source>
        <dbReference type="ARBA" id="ARBA00033339"/>
    </source>
</evidence>
<dbReference type="Proteomes" id="UP000242287">
    <property type="component" value="Unassembled WGS sequence"/>
</dbReference>
<dbReference type="Pfam" id="PF06331">
    <property type="entry name" value="Tfb5"/>
    <property type="match status" value="1"/>
</dbReference>
<dbReference type="AlphaFoldDB" id="A0A2A9NBW9"/>
<reference evidence="2 3" key="1">
    <citation type="submission" date="2014-02" db="EMBL/GenBank/DDBJ databases">
        <title>Transposable element dynamics among asymbiotic and ectomycorrhizal Amanita fungi.</title>
        <authorList>
            <consortium name="DOE Joint Genome Institute"/>
            <person name="Hess J."/>
            <person name="Skrede I."/>
            <person name="Wolfe B."/>
            <person name="LaButti K."/>
            <person name="Ohm R.A."/>
            <person name="Grigoriev I.V."/>
            <person name="Pringle A."/>
        </authorList>
    </citation>
    <scope>NUCLEOTIDE SEQUENCE [LARGE SCALE GENOMIC DNA]</scope>
    <source>
        <strain evidence="2 3">SKay4041</strain>
    </source>
</reference>
<dbReference type="Gene3D" id="3.30.70.1220">
    <property type="entry name" value="TFB5-like"/>
    <property type="match status" value="1"/>
</dbReference>
<name>A0A2A9NBW9_9AGAR</name>
<protein>
    <recommendedName>
        <fullName evidence="1">RNA polymerase II transcription factor B subunit 5</fullName>
    </recommendedName>
</protein>
<gene>
    <name evidence="2" type="ORF">AMATHDRAFT_6615</name>
</gene>
<keyword evidence="3" id="KW-1185">Reference proteome</keyword>
<sequence length="536" mass="61065">MNEKQSFIIEDLDDYHIVIKADEEYRVRRELEVESHIDLTFHSVQAIVCVSMDHASVLSNFQLIALRELAAAAGFAACPPLWQTGVIKSHVEVDPSRTVQEARTLIKTSRCHRLRVSSLINPMPRPRISTTRSLSDYDLERSKLLNDTIIDQPPYCSGTLSVHPDHLNIFYGKGKEACRINFSDCTDEELEQLCQACDPATFGFNREDVYDETYRTAGKMDNAHFWPTLDIKEYRPKEAIQHHLLGGTLAQRPIRAELYKLNGSFFKPHKDTPRGEQMFGSLVIVYPTPHHGGTLFIRKNGEECDVEHEVALVTSGYRVTITYNLYFDEAPTPLVNEICHGQNPSMLKFRSEFERLLEDPNYIKDGGNIGFGLNFQYPIESTPEKCTDLGDLENSLKGVDGEMMQVMKDLSLQPKLWMIVQLNSYVMAVPAVPYYNLRESDELLRNLHEQHEVKTLATVYSYKSIEAYGNEYIHKHAYRSLAMIVPIGPPGARSSQLIEEEAPQSPRGRKVTGCSEVLSGLEVCKKCEEEREFYLF</sequence>
<evidence type="ECO:0000313" key="3">
    <source>
        <dbReference type="Proteomes" id="UP000242287"/>
    </source>
</evidence>